<dbReference type="Proteomes" id="UP000184499">
    <property type="component" value="Unassembled WGS sequence"/>
</dbReference>
<protein>
    <submittedName>
        <fullName evidence="2">Uncharacterized protein</fullName>
    </submittedName>
</protein>
<feature type="compositionally biased region" description="Basic and acidic residues" evidence="1">
    <location>
        <begin position="87"/>
        <end position="105"/>
    </location>
</feature>
<dbReference type="VEuPathDB" id="FungiDB:ASPBRDRAFT_59531"/>
<reference evidence="3" key="1">
    <citation type="journal article" date="2017" name="Genome Biol.">
        <title>Comparative genomics reveals high biological diversity and specific adaptations in the industrially and medically important fungal genus Aspergillus.</title>
        <authorList>
            <person name="de Vries R.P."/>
            <person name="Riley R."/>
            <person name="Wiebenga A."/>
            <person name="Aguilar-Osorio G."/>
            <person name="Amillis S."/>
            <person name="Uchima C.A."/>
            <person name="Anderluh G."/>
            <person name="Asadollahi M."/>
            <person name="Askin M."/>
            <person name="Barry K."/>
            <person name="Battaglia E."/>
            <person name="Bayram O."/>
            <person name="Benocci T."/>
            <person name="Braus-Stromeyer S.A."/>
            <person name="Caldana C."/>
            <person name="Canovas D."/>
            <person name="Cerqueira G.C."/>
            <person name="Chen F."/>
            <person name="Chen W."/>
            <person name="Choi C."/>
            <person name="Clum A."/>
            <person name="Dos Santos R.A."/>
            <person name="Damasio A.R."/>
            <person name="Diallinas G."/>
            <person name="Emri T."/>
            <person name="Fekete E."/>
            <person name="Flipphi M."/>
            <person name="Freyberg S."/>
            <person name="Gallo A."/>
            <person name="Gournas C."/>
            <person name="Habgood R."/>
            <person name="Hainaut M."/>
            <person name="Harispe M.L."/>
            <person name="Henrissat B."/>
            <person name="Hilden K.S."/>
            <person name="Hope R."/>
            <person name="Hossain A."/>
            <person name="Karabika E."/>
            <person name="Karaffa L."/>
            <person name="Karanyi Z."/>
            <person name="Krasevec N."/>
            <person name="Kuo A."/>
            <person name="Kusch H."/>
            <person name="LaButti K."/>
            <person name="Lagendijk E.L."/>
            <person name="Lapidus A."/>
            <person name="Levasseur A."/>
            <person name="Lindquist E."/>
            <person name="Lipzen A."/>
            <person name="Logrieco A.F."/>
            <person name="MacCabe A."/>
            <person name="Maekelae M.R."/>
            <person name="Malavazi I."/>
            <person name="Melin P."/>
            <person name="Meyer V."/>
            <person name="Mielnichuk N."/>
            <person name="Miskei M."/>
            <person name="Molnar A.P."/>
            <person name="Mule G."/>
            <person name="Ngan C.Y."/>
            <person name="Orejas M."/>
            <person name="Orosz E."/>
            <person name="Ouedraogo J.P."/>
            <person name="Overkamp K.M."/>
            <person name="Park H.-S."/>
            <person name="Perrone G."/>
            <person name="Piumi F."/>
            <person name="Punt P.J."/>
            <person name="Ram A.F."/>
            <person name="Ramon A."/>
            <person name="Rauscher S."/>
            <person name="Record E."/>
            <person name="Riano-Pachon D.M."/>
            <person name="Robert V."/>
            <person name="Roehrig J."/>
            <person name="Ruller R."/>
            <person name="Salamov A."/>
            <person name="Salih N.S."/>
            <person name="Samson R.A."/>
            <person name="Sandor E."/>
            <person name="Sanguinetti M."/>
            <person name="Schuetze T."/>
            <person name="Sepcic K."/>
            <person name="Shelest E."/>
            <person name="Sherlock G."/>
            <person name="Sophianopoulou V."/>
            <person name="Squina F.M."/>
            <person name="Sun H."/>
            <person name="Susca A."/>
            <person name="Todd R.B."/>
            <person name="Tsang A."/>
            <person name="Unkles S.E."/>
            <person name="van de Wiele N."/>
            <person name="van Rossen-Uffink D."/>
            <person name="Oliveira J.V."/>
            <person name="Vesth T.C."/>
            <person name="Visser J."/>
            <person name="Yu J.-H."/>
            <person name="Zhou M."/>
            <person name="Andersen M.R."/>
            <person name="Archer D.B."/>
            <person name="Baker S.E."/>
            <person name="Benoit I."/>
            <person name="Brakhage A.A."/>
            <person name="Braus G.H."/>
            <person name="Fischer R."/>
            <person name="Frisvad J.C."/>
            <person name="Goldman G.H."/>
            <person name="Houbraken J."/>
            <person name="Oakley B."/>
            <person name="Pocsi I."/>
            <person name="Scazzocchio C."/>
            <person name="Seiboth B."/>
            <person name="vanKuyk P.A."/>
            <person name="Wortman J."/>
            <person name="Dyer P.S."/>
            <person name="Grigoriev I.V."/>
        </authorList>
    </citation>
    <scope>NUCLEOTIDE SEQUENCE [LARGE SCALE GENOMIC DNA]</scope>
    <source>
        <strain evidence="3">CBS 101740 / IMI 381727 / IBT 21946</strain>
    </source>
</reference>
<dbReference type="RefSeq" id="XP_067473987.1">
    <property type="nucleotide sequence ID" value="XM_067628072.1"/>
</dbReference>
<feature type="region of interest" description="Disordered" evidence="1">
    <location>
        <begin position="67"/>
        <end position="125"/>
    </location>
</feature>
<organism evidence="2 3">
    <name type="scientific">Aspergillus brasiliensis (strain CBS 101740 / IMI 381727 / IBT 21946)</name>
    <dbReference type="NCBI Taxonomy" id="767769"/>
    <lineage>
        <taxon>Eukaryota</taxon>
        <taxon>Fungi</taxon>
        <taxon>Dikarya</taxon>
        <taxon>Ascomycota</taxon>
        <taxon>Pezizomycotina</taxon>
        <taxon>Eurotiomycetes</taxon>
        <taxon>Eurotiomycetidae</taxon>
        <taxon>Eurotiales</taxon>
        <taxon>Aspergillaceae</taxon>
        <taxon>Aspergillus</taxon>
        <taxon>Aspergillus subgen. Circumdati</taxon>
    </lineage>
</organism>
<evidence type="ECO:0000313" key="3">
    <source>
        <dbReference type="Proteomes" id="UP000184499"/>
    </source>
</evidence>
<accession>A0A1L9U4Z5</accession>
<evidence type="ECO:0000313" key="2">
    <source>
        <dbReference type="EMBL" id="OJJ66737.1"/>
    </source>
</evidence>
<dbReference type="EMBL" id="KV878697">
    <property type="protein sequence ID" value="OJJ66737.1"/>
    <property type="molecule type" value="Genomic_DNA"/>
</dbReference>
<proteinExistence type="predicted"/>
<sequence length="125" mass="14300">MGRERLRQTREGSSIRIHHMSKWIDKWGGSIGARLKQREVPPHSLRAFRKKLPVKSVADHQKDLLSRSGAEFHGRRISKRSSGEPSESIREEPHGPWVHSIEHRRWACPMGDQEDQDGAPDAPIS</sequence>
<keyword evidence="3" id="KW-1185">Reference proteome</keyword>
<gene>
    <name evidence="2" type="ORF">ASPBRDRAFT_59531</name>
</gene>
<name>A0A1L9U4Z5_ASPBC</name>
<dbReference type="GeneID" id="93580560"/>
<evidence type="ECO:0000256" key="1">
    <source>
        <dbReference type="SAM" id="MobiDB-lite"/>
    </source>
</evidence>
<dbReference type="AlphaFoldDB" id="A0A1L9U4Z5"/>